<dbReference type="Proteomes" id="UP000291084">
    <property type="component" value="Chromosome 10"/>
</dbReference>
<evidence type="ECO:0000313" key="2">
    <source>
        <dbReference type="Proteomes" id="UP000291084"/>
    </source>
</evidence>
<protein>
    <submittedName>
        <fullName evidence="1">Uncharacterized protein</fullName>
    </submittedName>
</protein>
<reference evidence="1 2" key="1">
    <citation type="journal article" date="2015" name="Sci. Rep.">
        <title>The power of single molecule real-time sequencing technology in the de novo assembly of a eukaryotic genome.</title>
        <authorList>
            <person name="Sakai H."/>
            <person name="Naito K."/>
            <person name="Ogiso-Tanaka E."/>
            <person name="Takahashi Y."/>
            <person name="Iseki K."/>
            <person name="Muto C."/>
            <person name="Satou K."/>
            <person name="Teruya K."/>
            <person name="Shiroma A."/>
            <person name="Shimoji M."/>
            <person name="Hirano T."/>
            <person name="Itoh T."/>
            <person name="Kaga A."/>
            <person name="Tomooka N."/>
        </authorList>
    </citation>
    <scope>NUCLEOTIDE SEQUENCE [LARGE SCALE GENOMIC DNA]</scope>
    <source>
        <strain evidence="2">cv. Shumari</strain>
    </source>
</reference>
<proteinExistence type="predicted"/>
<sequence>MNGAVDSISLSRHLNALVSTAHSQTPWHHMHISCYWLSFPYPLTLCSHENSHKYININKRKPEQKDRGEQEIVKCDSMILHQTLRSRNIQIIKSHVLHVIVCLPFTLKK</sequence>
<name>A0A0S3T7E4_PHAAN</name>
<evidence type="ECO:0000313" key="1">
    <source>
        <dbReference type="EMBL" id="BAU00816.1"/>
    </source>
</evidence>
<organism evidence="1 2">
    <name type="scientific">Vigna angularis var. angularis</name>
    <dbReference type="NCBI Taxonomy" id="157739"/>
    <lineage>
        <taxon>Eukaryota</taxon>
        <taxon>Viridiplantae</taxon>
        <taxon>Streptophyta</taxon>
        <taxon>Embryophyta</taxon>
        <taxon>Tracheophyta</taxon>
        <taxon>Spermatophyta</taxon>
        <taxon>Magnoliopsida</taxon>
        <taxon>eudicotyledons</taxon>
        <taxon>Gunneridae</taxon>
        <taxon>Pentapetalae</taxon>
        <taxon>rosids</taxon>
        <taxon>fabids</taxon>
        <taxon>Fabales</taxon>
        <taxon>Fabaceae</taxon>
        <taxon>Papilionoideae</taxon>
        <taxon>50 kb inversion clade</taxon>
        <taxon>NPAAA clade</taxon>
        <taxon>indigoferoid/millettioid clade</taxon>
        <taxon>Phaseoleae</taxon>
        <taxon>Vigna</taxon>
    </lineage>
</organism>
<dbReference type="AlphaFoldDB" id="A0A0S3T7E4"/>
<dbReference type="EMBL" id="AP015043">
    <property type="protein sequence ID" value="BAU00816.1"/>
    <property type="molecule type" value="Genomic_DNA"/>
</dbReference>
<keyword evidence="2" id="KW-1185">Reference proteome</keyword>
<gene>
    <name evidence="1" type="primary">Vigan.10G244800</name>
    <name evidence="1" type="ORF">VIGAN_10244800</name>
</gene>
<accession>A0A0S3T7E4</accession>